<evidence type="ECO:0000313" key="1">
    <source>
        <dbReference type="EMBL" id="CUO27552.1"/>
    </source>
</evidence>
<dbReference type="InterPro" id="IPR006379">
    <property type="entry name" value="HAD-SF_hydro_IIB"/>
</dbReference>
<accession>A0A174DPM6</accession>
<keyword evidence="1" id="KW-0378">Hydrolase</keyword>
<dbReference type="InterPro" id="IPR000150">
    <property type="entry name" value="Cof"/>
</dbReference>
<dbReference type="Gene3D" id="3.30.1240.10">
    <property type="match status" value="1"/>
</dbReference>
<gene>
    <name evidence="1" type="primary">ywpJ_1</name>
    <name evidence="1" type="ORF">ERS852491_01742</name>
</gene>
<dbReference type="GO" id="GO:0016791">
    <property type="term" value="F:phosphatase activity"/>
    <property type="evidence" value="ECO:0007669"/>
    <property type="project" value="TreeGrafter"/>
</dbReference>
<dbReference type="AlphaFoldDB" id="A0A174DPM6"/>
<dbReference type="Gene3D" id="3.40.50.1000">
    <property type="entry name" value="HAD superfamily/HAD-like"/>
    <property type="match status" value="1"/>
</dbReference>
<dbReference type="RefSeq" id="WP_055152620.1">
    <property type="nucleotide sequence ID" value="NZ_CYZU01000013.1"/>
</dbReference>
<dbReference type="Proteomes" id="UP000095544">
    <property type="component" value="Unassembled WGS sequence"/>
</dbReference>
<dbReference type="SFLD" id="SFLDG01140">
    <property type="entry name" value="C2.B:_Phosphomannomutase_and_P"/>
    <property type="match status" value="1"/>
</dbReference>
<dbReference type="SFLD" id="SFLDS00003">
    <property type="entry name" value="Haloacid_Dehalogenase"/>
    <property type="match status" value="1"/>
</dbReference>
<dbReference type="EMBL" id="CYZU01000013">
    <property type="protein sequence ID" value="CUO27552.1"/>
    <property type="molecule type" value="Genomic_DNA"/>
</dbReference>
<proteinExistence type="predicted"/>
<dbReference type="PANTHER" id="PTHR10000">
    <property type="entry name" value="PHOSPHOSERINE PHOSPHATASE"/>
    <property type="match status" value="1"/>
</dbReference>
<dbReference type="STRING" id="39482.ERS852491_01742"/>
<dbReference type="PANTHER" id="PTHR10000:SF55">
    <property type="entry name" value="5-AMINO-6-(5-PHOSPHO-D-RIBITYLAMINO)URACIL PHOSPHATASE YCSE"/>
    <property type="match status" value="1"/>
</dbReference>
<dbReference type="GO" id="GO:0005829">
    <property type="term" value="C:cytosol"/>
    <property type="evidence" value="ECO:0007669"/>
    <property type="project" value="TreeGrafter"/>
</dbReference>
<protein>
    <submittedName>
        <fullName evidence="1">Uncharacterized phosphatase YwpJ</fullName>
        <ecNumber evidence="1">3.1.3.-</ecNumber>
    </submittedName>
</protein>
<dbReference type="InterPro" id="IPR036412">
    <property type="entry name" value="HAD-like_sf"/>
</dbReference>
<dbReference type="CDD" id="cd07516">
    <property type="entry name" value="HAD_Pase"/>
    <property type="match status" value="1"/>
</dbReference>
<dbReference type="PROSITE" id="PS01228">
    <property type="entry name" value="COF_1"/>
    <property type="match status" value="1"/>
</dbReference>
<sequence>MIKVIASDMDGTLLNDDHRLAPETLEAVRRACDAGIRFMLATGRNFRGAMEVIKDADLYCDYIVGSGAEVRNPEKQVVFTAPIDLDLCAEIYETLQKYPVSLVFSTDDYDYRIGSEEEIEESFIRQLKVFHLDKDIDEVQAKKEPLYEQIKKMTKKISDFEELREAGVPVYKIFLFSGDIPMLKRIWAELEQNEDIAVASSFETNLEITDVKAQKGPVLKQYIESLGYKMEEVMVLGDSMNDYSMLSMDFGAVVAMENAVPEVKAVAGYVTKSNEDLGAAHAIYKVLEQYGAGN</sequence>
<dbReference type="OrthoDB" id="9781413at2"/>
<dbReference type="NCBIfam" id="TIGR00099">
    <property type="entry name" value="Cof-subfamily"/>
    <property type="match status" value="1"/>
</dbReference>
<name>A0A174DPM6_9FIRM</name>
<dbReference type="Pfam" id="PF08282">
    <property type="entry name" value="Hydrolase_3"/>
    <property type="match status" value="1"/>
</dbReference>
<evidence type="ECO:0000313" key="2">
    <source>
        <dbReference type="Proteomes" id="UP000095544"/>
    </source>
</evidence>
<reference evidence="1 2" key="1">
    <citation type="submission" date="2015-09" db="EMBL/GenBank/DDBJ databases">
        <authorList>
            <consortium name="Pathogen Informatics"/>
        </authorList>
    </citation>
    <scope>NUCLEOTIDE SEQUENCE [LARGE SCALE GENOMIC DNA]</scope>
    <source>
        <strain evidence="1 2">2789STDY5834876</strain>
    </source>
</reference>
<dbReference type="SUPFAM" id="SSF56784">
    <property type="entry name" value="HAD-like"/>
    <property type="match status" value="1"/>
</dbReference>
<dbReference type="EC" id="3.1.3.-" evidence="1"/>
<dbReference type="NCBIfam" id="TIGR01484">
    <property type="entry name" value="HAD-SF-IIB"/>
    <property type="match status" value="1"/>
</dbReference>
<organism evidence="1 2">
    <name type="scientific">Faecalicatena contorta</name>
    <dbReference type="NCBI Taxonomy" id="39482"/>
    <lineage>
        <taxon>Bacteria</taxon>
        <taxon>Bacillati</taxon>
        <taxon>Bacillota</taxon>
        <taxon>Clostridia</taxon>
        <taxon>Lachnospirales</taxon>
        <taxon>Lachnospiraceae</taxon>
        <taxon>Faecalicatena</taxon>
    </lineage>
</organism>
<dbReference type="InterPro" id="IPR023214">
    <property type="entry name" value="HAD_sf"/>
</dbReference>
<dbReference type="GO" id="GO:0000287">
    <property type="term" value="F:magnesium ion binding"/>
    <property type="evidence" value="ECO:0007669"/>
    <property type="project" value="TreeGrafter"/>
</dbReference>